<keyword evidence="9 13" id="KW-0472">Membrane</keyword>
<keyword evidence="14" id="KW-1185">Reference proteome</keyword>
<organism evidence="14 15">
    <name type="scientific">Ceratosolen solmsi marchali</name>
    <dbReference type="NCBI Taxonomy" id="326594"/>
    <lineage>
        <taxon>Eukaryota</taxon>
        <taxon>Metazoa</taxon>
        <taxon>Ecdysozoa</taxon>
        <taxon>Arthropoda</taxon>
        <taxon>Hexapoda</taxon>
        <taxon>Insecta</taxon>
        <taxon>Pterygota</taxon>
        <taxon>Neoptera</taxon>
        <taxon>Endopterygota</taxon>
        <taxon>Hymenoptera</taxon>
        <taxon>Apocrita</taxon>
        <taxon>Proctotrupomorpha</taxon>
        <taxon>Chalcidoidea</taxon>
        <taxon>Agaonidae</taxon>
        <taxon>Agaoninae</taxon>
        <taxon>Ceratosolen</taxon>
    </lineage>
</organism>
<dbReference type="GO" id="GO:0005886">
    <property type="term" value="C:plasma membrane"/>
    <property type="evidence" value="ECO:0007669"/>
    <property type="project" value="TreeGrafter"/>
</dbReference>
<evidence type="ECO:0000313" key="14">
    <source>
        <dbReference type="Proteomes" id="UP000695007"/>
    </source>
</evidence>
<reference evidence="15" key="1">
    <citation type="submission" date="2025-08" db="UniProtKB">
        <authorList>
            <consortium name="RefSeq"/>
        </authorList>
    </citation>
    <scope>IDENTIFICATION</scope>
</reference>
<keyword evidence="11 12" id="KW-0407">Ion channel</keyword>
<evidence type="ECO:0000256" key="7">
    <source>
        <dbReference type="ARBA" id="ARBA00023053"/>
    </source>
</evidence>
<dbReference type="Pfam" id="PF00858">
    <property type="entry name" value="ASC"/>
    <property type="match status" value="1"/>
</dbReference>
<evidence type="ECO:0000256" key="3">
    <source>
        <dbReference type="ARBA" id="ARBA00022448"/>
    </source>
</evidence>
<dbReference type="Gene3D" id="1.10.287.770">
    <property type="entry name" value="YojJ-like"/>
    <property type="match status" value="1"/>
</dbReference>
<dbReference type="PANTHER" id="PTHR11690:SF237">
    <property type="entry name" value="PICKPOCKET 16-RELATED"/>
    <property type="match status" value="1"/>
</dbReference>
<dbReference type="PANTHER" id="PTHR11690">
    <property type="entry name" value="AMILORIDE-SENSITIVE SODIUM CHANNEL-RELATED"/>
    <property type="match status" value="1"/>
</dbReference>
<evidence type="ECO:0000256" key="6">
    <source>
        <dbReference type="ARBA" id="ARBA00022989"/>
    </source>
</evidence>
<dbReference type="PRINTS" id="PR01078">
    <property type="entry name" value="AMINACHANNEL"/>
</dbReference>
<dbReference type="RefSeq" id="XP_011498486.1">
    <property type="nucleotide sequence ID" value="XM_011500184.1"/>
</dbReference>
<keyword evidence="5 12" id="KW-0812">Transmembrane</keyword>
<dbReference type="GO" id="GO:0015280">
    <property type="term" value="F:ligand-gated sodium channel activity"/>
    <property type="evidence" value="ECO:0007669"/>
    <property type="project" value="TreeGrafter"/>
</dbReference>
<keyword evidence="4 12" id="KW-0894">Sodium channel</keyword>
<comment type="subcellular location">
    <subcellularLocation>
        <location evidence="1">Membrane</location>
        <topology evidence="1">Multi-pass membrane protein</topology>
    </subcellularLocation>
</comment>
<dbReference type="KEGG" id="csol:105362698"/>
<sequence>MYLSTDVVTCLCCSVGFLRAVWKYNSAYSTLTVIATMHHGIWNYPFPAVTFCNNNQISSRKVQEFVKNLTIVNNLSREFILDEMKLLLEMLDPDIFEDDLDSNFTVLQDIFDVNNYSISHIMSLVRQDCSNLLKSCKWKGTYVPCHEIFHESYSRDGLCCSFNYFNSESTIEAKTVPKRLTACGYQTGLTVLIDAEPDDYYSSLYGSYGVKVMIHYPYNYPDRSSEYKLIGLGVQSFLAIAPQEVYSTAAVKNLPLSARQCIFEDEILPKELQVLMRTVGQRANYSYVNCLNRCRISIIENECGCFPYYSPQNRSRECNLRDIRCLSDIKSLIDTSWPGINVNHADLTTVDIDIRRKPCGCLFDCSIYRYPVDASEGIIDTEQFYGDRIKESSSLKNYSVVNIFYVDFISTQYRREVYYNWKNFFASFGGLLGLSVGFSLISAFELLYFFVVRVIVDICIARKNERAERNVNQ</sequence>
<evidence type="ECO:0000256" key="9">
    <source>
        <dbReference type="ARBA" id="ARBA00023136"/>
    </source>
</evidence>
<dbReference type="GeneID" id="105362698"/>
<evidence type="ECO:0000256" key="13">
    <source>
        <dbReference type="SAM" id="Phobius"/>
    </source>
</evidence>
<name>A0AAJ6YI57_9HYME</name>
<keyword evidence="6 13" id="KW-1133">Transmembrane helix</keyword>
<feature type="transmembrane region" description="Helical" evidence="13">
    <location>
        <begin position="424"/>
        <end position="456"/>
    </location>
</feature>
<evidence type="ECO:0000256" key="8">
    <source>
        <dbReference type="ARBA" id="ARBA00023065"/>
    </source>
</evidence>
<keyword evidence="7" id="KW-0915">Sodium</keyword>
<keyword evidence="3 12" id="KW-0813">Transport</keyword>
<evidence type="ECO:0000256" key="1">
    <source>
        <dbReference type="ARBA" id="ARBA00004141"/>
    </source>
</evidence>
<accession>A0AAJ6YI57</accession>
<evidence type="ECO:0000256" key="5">
    <source>
        <dbReference type="ARBA" id="ARBA00022692"/>
    </source>
</evidence>
<dbReference type="AlphaFoldDB" id="A0AAJ6YI57"/>
<evidence type="ECO:0000256" key="11">
    <source>
        <dbReference type="ARBA" id="ARBA00023303"/>
    </source>
</evidence>
<evidence type="ECO:0000256" key="12">
    <source>
        <dbReference type="RuleBase" id="RU000679"/>
    </source>
</evidence>
<dbReference type="Gene3D" id="2.60.470.10">
    <property type="entry name" value="Acid-sensing ion channels like domains"/>
    <property type="match status" value="1"/>
</dbReference>
<dbReference type="Proteomes" id="UP000695007">
    <property type="component" value="Unplaced"/>
</dbReference>
<evidence type="ECO:0000256" key="2">
    <source>
        <dbReference type="ARBA" id="ARBA00007193"/>
    </source>
</evidence>
<proteinExistence type="inferred from homology"/>
<gene>
    <name evidence="15" type="primary">LOC105362698</name>
</gene>
<keyword evidence="10 12" id="KW-0739">Sodium transport</keyword>
<protein>
    <submittedName>
        <fullName evidence="15">Sodium channel protein Nach</fullName>
    </submittedName>
</protein>
<dbReference type="InterPro" id="IPR001873">
    <property type="entry name" value="ENaC"/>
</dbReference>
<comment type="similarity">
    <text evidence="2 12">Belongs to the amiloride-sensitive sodium channel (TC 1.A.6) family.</text>
</comment>
<keyword evidence="8 12" id="KW-0406">Ion transport</keyword>
<evidence type="ECO:0000256" key="10">
    <source>
        <dbReference type="ARBA" id="ARBA00023201"/>
    </source>
</evidence>
<evidence type="ECO:0000313" key="15">
    <source>
        <dbReference type="RefSeq" id="XP_011498486.1"/>
    </source>
</evidence>
<evidence type="ECO:0000256" key="4">
    <source>
        <dbReference type="ARBA" id="ARBA00022461"/>
    </source>
</evidence>